<dbReference type="PANTHER" id="PTHR32166:SF123">
    <property type="entry name" value="BED-TYPE DOMAIN-CONTAINING PROTEIN"/>
    <property type="match status" value="1"/>
</dbReference>
<keyword evidence="6" id="KW-1185">Reference proteome</keyword>
<dbReference type="InterPro" id="IPR012337">
    <property type="entry name" value="RNaseH-like_sf"/>
</dbReference>
<feature type="binding site" evidence="2">
    <location>
        <position position="12"/>
    </location>
    <ligand>
        <name>Zn(2+)</name>
        <dbReference type="ChEBI" id="CHEBI:29105"/>
    </ligand>
</feature>
<dbReference type="GO" id="GO:0005634">
    <property type="term" value="C:nucleus"/>
    <property type="evidence" value="ECO:0007669"/>
    <property type="project" value="InterPro"/>
</dbReference>
<dbReference type="SMART" id="SM00868">
    <property type="entry name" value="zf-AD"/>
    <property type="match status" value="1"/>
</dbReference>
<dbReference type="OrthoDB" id="7764752at2759"/>
<evidence type="ECO:0008006" key="7">
    <source>
        <dbReference type="Google" id="ProtNLM"/>
    </source>
</evidence>
<dbReference type="InterPro" id="IPR012934">
    <property type="entry name" value="Znf_AD"/>
</dbReference>
<dbReference type="InterPro" id="IPR007021">
    <property type="entry name" value="DUF659"/>
</dbReference>
<evidence type="ECO:0000259" key="3">
    <source>
        <dbReference type="PROSITE" id="PS50157"/>
    </source>
</evidence>
<dbReference type="AlphaFoldDB" id="A0A9J6BIN4"/>
<dbReference type="PROSITE" id="PS50157">
    <property type="entry name" value="ZINC_FINGER_C2H2_2"/>
    <property type="match status" value="1"/>
</dbReference>
<accession>A0A9J6BIN4</accession>
<dbReference type="PROSITE" id="PS00028">
    <property type="entry name" value="ZINC_FINGER_C2H2_1"/>
    <property type="match status" value="2"/>
</dbReference>
<dbReference type="SUPFAM" id="SSF57667">
    <property type="entry name" value="beta-beta-alpha zinc fingers"/>
    <property type="match status" value="1"/>
</dbReference>
<evidence type="ECO:0000313" key="5">
    <source>
        <dbReference type="EMBL" id="KAG5669544.1"/>
    </source>
</evidence>
<organism evidence="5 6">
    <name type="scientific">Polypedilum vanderplanki</name>
    <name type="common">Sleeping chironomid midge</name>
    <dbReference type="NCBI Taxonomy" id="319348"/>
    <lineage>
        <taxon>Eukaryota</taxon>
        <taxon>Metazoa</taxon>
        <taxon>Ecdysozoa</taxon>
        <taxon>Arthropoda</taxon>
        <taxon>Hexapoda</taxon>
        <taxon>Insecta</taxon>
        <taxon>Pterygota</taxon>
        <taxon>Neoptera</taxon>
        <taxon>Endopterygota</taxon>
        <taxon>Diptera</taxon>
        <taxon>Nematocera</taxon>
        <taxon>Chironomoidea</taxon>
        <taxon>Chironomidae</taxon>
        <taxon>Chironominae</taxon>
        <taxon>Polypedilum</taxon>
        <taxon>Polypedilum</taxon>
    </lineage>
</organism>
<keyword evidence="2" id="KW-0862">Zinc</keyword>
<dbReference type="PANTHER" id="PTHR32166">
    <property type="entry name" value="OSJNBA0013A04.12 PROTEIN"/>
    <property type="match status" value="1"/>
</dbReference>
<dbReference type="EMBL" id="JADBJN010000004">
    <property type="protein sequence ID" value="KAG5669544.1"/>
    <property type="molecule type" value="Genomic_DNA"/>
</dbReference>
<dbReference type="InterPro" id="IPR036236">
    <property type="entry name" value="Znf_C2H2_sf"/>
</dbReference>
<feature type="domain" description="ZAD" evidence="4">
    <location>
        <begin position="10"/>
        <end position="86"/>
    </location>
</feature>
<proteinExistence type="predicted"/>
<feature type="domain" description="C2H2-type" evidence="3">
    <location>
        <begin position="206"/>
        <end position="234"/>
    </location>
</feature>
<comment type="caution">
    <text evidence="5">The sequence shown here is derived from an EMBL/GenBank/DDBJ whole genome shotgun (WGS) entry which is preliminary data.</text>
</comment>
<dbReference type="GO" id="GO:0008270">
    <property type="term" value="F:zinc ion binding"/>
    <property type="evidence" value="ECO:0007669"/>
    <property type="project" value="UniProtKB-UniRule"/>
</dbReference>
<feature type="binding site" evidence="2">
    <location>
        <position position="59"/>
    </location>
    <ligand>
        <name>Zn(2+)</name>
        <dbReference type="ChEBI" id="CHEBI:29105"/>
    </ligand>
</feature>
<protein>
    <recommendedName>
        <fullName evidence="7">Zinc finger protein</fullName>
    </recommendedName>
</protein>
<keyword evidence="2" id="KW-0479">Metal-binding</keyword>
<feature type="binding site" evidence="2">
    <location>
        <position position="15"/>
    </location>
    <ligand>
        <name>Zn(2+)</name>
        <dbReference type="ChEBI" id="CHEBI:29105"/>
    </ligand>
</feature>
<gene>
    <name evidence="5" type="ORF">PVAND_017431</name>
</gene>
<dbReference type="InterPro" id="IPR013087">
    <property type="entry name" value="Znf_C2H2_type"/>
</dbReference>
<name>A0A9J6BIN4_POLVA</name>
<keyword evidence="1" id="KW-0863">Zinc-finger</keyword>
<evidence type="ECO:0000256" key="1">
    <source>
        <dbReference type="PROSITE-ProRule" id="PRU00042"/>
    </source>
</evidence>
<evidence type="ECO:0000313" key="6">
    <source>
        <dbReference type="Proteomes" id="UP001107558"/>
    </source>
</evidence>
<evidence type="ECO:0000259" key="4">
    <source>
        <dbReference type="PROSITE" id="PS51915"/>
    </source>
</evidence>
<sequence length="846" mass="99063">MDSKANLKLKQCKICENLECSDNEKFIDMFSDLSIIADLNFTTGIITVNIPNLGPSLICPSCLIQLRSFADFKRKALESEENFRTRNFEREKKFWEDERTTFYEEQEIFDDEISSYNPIFFIKEEPEFISQDSESLNCINFVDENYESEESDEYESKEKKKRKRYFPKLSNDANRFHCEICDRYLSSSKGLQMHKIVAHNEIEKVFICKRCQQIFKCESYLKRHVKSQHDKNYERAEDAVIKIVRNNNESQSIRLEDLDISKYLINYNRVKRTGTCILCQKTVQWAKDRIAAHKRSSCPFVSEEEKKMFSKKRLEATSSSQAKDFDLQQITKSFKQKDVMKNDEIDMKIANFFYRTGISFQIIESVAFKELIKALNSSYASIMPCAKKLSTSLLDKNFTKSSTAVNKILNSHKNLTLMSEGWTNTRGDFIVNFCIKAPNEEPFFYTSINTSRILQSSFAVTAAVIQVIESFAPQKFNSFISDNAVVIKETWKKIEEKFPNIYANGCAVESINLLIKDIISTSEASKIIEDAEKIIKFIKNNQIVKVKFEERRQNAKISYSLFMPNLRNLLSYYKSMNNLQNLKLILITMADEEFYSLNLIEPKIISNEVLGLIRSQYFWDRLNNFIKYIELPTNMIEKLENDDNSLSLVYDYFGQLYNYYENDKEIQRKVKIHLDFLLTPTIALAYILTPKHAAEGFYFDDDKTDFLASAYEIAKKFNPEIADKVQDEFITFVSEVSTLQDKRKETIFKMSAKNYWAIVGREKFPAVYQIAKPINEMICSLSSAEKNWSTFRYFNSRLENRMSNEQVKKLTFLYRNNLLMDEKDKNDYLFDEGGNFNEAENEEIKN</sequence>
<reference evidence="5" key="1">
    <citation type="submission" date="2021-03" db="EMBL/GenBank/DDBJ databases">
        <title>Chromosome level genome of the anhydrobiotic midge Polypedilum vanderplanki.</title>
        <authorList>
            <person name="Yoshida Y."/>
            <person name="Kikawada T."/>
            <person name="Gusev O."/>
        </authorList>
    </citation>
    <scope>NUCLEOTIDE SEQUENCE</scope>
    <source>
        <strain evidence="5">NIAS01</strain>
        <tissue evidence="5">Whole body or cell culture</tissue>
    </source>
</reference>
<dbReference type="SMART" id="SM00355">
    <property type="entry name" value="ZnF_C2H2"/>
    <property type="match status" value="2"/>
</dbReference>
<dbReference type="SUPFAM" id="SSF53098">
    <property type="entry name" value="Ribonuclease H-like"/>
    <property type="match status" value="1"/>
</dbReference>
<dbReference type="Pfam" id="PF04937">
    <property type="entry name" value="DUF659"/>
    <property type="match status" value="1"/>
</dbReference>
<dbReference type="Proteomes" id="UP001107558">
    <property type="component" value="Chromosome 4"/>
</dbReference>
<feature type="binding site" evidence="2">
    <location>
        <position position="62"/>
    </location>
    <ligand>
        <name>Zn(2+)</name>
        <dbReference type="ChEBI" id="CHEBI:29105"/>
    </ligand>
</feature>
<dbReference type="Gene3D" id="3.30.160.60">
    <property type="entry name" value="Classic Zinc Finger"/>
    <property type="match status" value="1"/>
</dbReference>
<dbReference type="PROSITE" id="PS51915">
    <property type="entry name" value="ZAD"/>
    <property type="match status" value="1"/>
</dbReference>
<evidence type="ECO:0000256" key="2">
    <source>
        <dbReference type="PROSITE-ProRule" id="PRU01263"/>
    </source>
</evidence>